<evidence type="ECO:0000259" key="6">
    <source>
        <dbReference type="PROSITE" id="PS51194"/>
    </source>
</evidence>
<keyword evidence="8" id="KW-1185">Reference proteome</keyword>
<proteinExistence type="predicted"/>
<feature type="domain" description="Helicase C-terminal" evidence="6">
    <location>
        <begin position="354"/>
        <end position="518"/>
    </location>
</feature>
<dbReference type="Pfam" id="PF00271">
    <property type="entry name" value="Helicase_C"/>
    <property type="match status" value="1"/>
</dbReference>
<organism evidence="7 8">
    <name type="scientific">Alkalihalophilus lindianensis</name>
    <dbReference type="NCBI Taxonomy" id="1630542"/>
    <lineage>
        <taxon>Bacteria</taxon>
        <taxon>Bacillati</taxon>
        <taxon>Bacillota</taxon>
        <taxon>Bacilli</taxon>
        <taxon>Bacillales</taxon>
        <taxon>Bacillaceae</taxon>
        <taxon>Alkalihalophilus</taxon>
    </lineage>
</organism>
<keyword evidence="2" id="KW-0378">Hydrolase</keyword>
<dbReference type="PANTHER" id="PTHR10799">
    <property type="entry name" value="SNF2/RAD54 HELICASE FAMILY"/>
    <property type="match status" value="1"/>
</dbReference>
<dbReference type="SMART" id="SM00490">
    <property type="entry name" value="HELICc"/>
    <property type="match status" value="1"/>
</dbReference>
<gene>
    <name evidence="7" type="ORF">RYX56_12205</name>
</gene>
<dbReference type="InterPro" id="IPR038718">
    <property type="entry name" value="SNF2-like_sf"/>
</dbReference>
<evidence type="ECO:0000256" key="4">
    <source>
        <dbReference type="ARBA" id="ARBA00022840"/>
    </source>
</evidence>
<dbReference type="Proteomes" id="UP001287282">
    <property type="component" value="Unassembled WGS sequence"/>
</dbReference>
<dbReference type="CDD" id="cd18793">
    <property type="entry name" value="SF2_C_SNF"/>
    <property type="match status" value="1"/>
</dbReference>
<feature type="domain" description="Helicase ATP-binding" evidence="5">
    <location>
        <begin position="70"/>
        <end position="224"/>
    </location>
</feature>
<accession>A0ABU3XB55</accession>
<protein>
    <submittedName>
        <fullName evidence="7">SNF2-related protein</fullName>
    </submittedName>
</protein>
<dbReference type="InterPro" id="IPR001650">
    <property type="entry name" value="Helicase_C-like"/>
</dbReference>
<keyword evidence="1" id="KW-0547">Nucleotide-binding</keyword>
<dbReference type="InterPro" id="IPR027417">
    <property type="entry name" value="P-loop_NTPase"/>
</dbReference>
<dbReference type="InterPro" id="IPR014001">
    <property type="entry name" value="Helicase_ATP-bd"/>
</dbReference>
<evidence type="ECO:0000313" key="8">
    <source>
        <dbReference type="Proteomes" id="UP001287282"/>
    </source>
</evidence>
<evidence type="ECO:0000256" key="3">
    <source>
        <dbReference type="ARBA" id="ARBA00022806"/>
    </source>
</evidence>
<name>A0ABU3XB55_9BACI</name>
<dbReference type="InterPro" id="IPR057342">
    <property type="entry name" value="DEXDc_RapA"/>
</dbReference>
<dbReference type="Pfam" id="PF00176">
    <property type="entry name" value="SNF2-rel_dom"/>
    <property type="match status" value="1"/>
</dbReference>
<evidence type="ECO:0000313" key="7">
    <source>
        <dbReference type="EMBL" id="MDV2685119.1"/>
    </source>
</evidence>
<sequence length="560" mass="64260">MKIDIQFDNDWQEQFFERLDQDGPFASWELARLAYEAEQHQTIPAFQGLIAPNHLPQLSPFPHQIEVANTVIEQMNGKAILADEVGLGKTIEAGLILKEYMIRGLVKKALILVPASLVSQWAIELNTKFFIPATPQRKTYVWEQCDVVVASIDTAKRQPHRDIVMSQSYDLIIIDEAHKLKNPKTKNYEFIRNLKKKFCLLLTATPVQNKLEEIFNLVSLLKPGHLGDISSFEKEFRSNKRSPKNDEKLRELVSKVMVRNRREETGIQWTKRVVETIPITFSQKEREFYDALQTLKGDSSHFSLITLQREICSSREAAFMTLKNMIEKAHKEDRAIPQAEKLLNMIGEIDGHAKAEKALELVKSINDKVIIFTEYRATQLYLQWYLKQNGISSVPFRGGFKRGKKDWMRQLFESHAQVLIATEAGGEGINLQFCSHIINFDLPWNPMRIEQRIGRIHRLGQKNDVHIYNFAVEDTVEQHILKLLYEKIHLFEAVIGELDEILTRIDLPSIEEHVKDIIVHSDSDGEVKIKLDHLAAIMTEAASEKENDGGDELDATATNS</sequence>
<evidence type="ECO:0000256" key="1">
    <source>
        <dbReference type="ARBA" id="ARBA00022741"/>
    </source>
</evidence>
<evidence type="ECO:0000259" key="5">
    <source>
        <dbReference type="PROSITE" id="PS51192"/>
    </source>
</evidence>
<dbReference type="EMBL" id="JAWJBA010000003">
    <property type="protein sequence ID" value="MDV2685119.1"/>
    <property type="molecule type" value="Genomic_DNA"/>
</dbReference>
<dbReference type="Gene3D" id="3.40.50.10810">
    <property type="entry name" value="Tandem AAA-ATPase domain"/>
    <property type="match status" value="1"/>
</dbReference>
<dbReference type="InterPro" id="IPR049730">
    <property type="entry name" value="SNF2/RAD54-like_C"/>
</dbReference>
<keyword evidence="3" id="KW-0347">Helicase</keyword>
<keyword evidence="4" id="KW-0067">ATP-binding</keyword>
<evidence type="ECO:0000256" key="2">
    <source>
        <dbReference type="ARBA" id="ARBA00022801"/>
    </source>
</evidence>
<comment type="caution">
    <text evidence="7">The sequence shown here is derived from an EMBL/GenBank/DDBJ whole genome shotgun (WGS) entry which is preliminary data.</text>
</comment>
<dbReference type="SUPFAM" id="SSF52540">
    <property type="entry name" value="P-loop containing nucleoside triphosphate hydrolases"/>
    <property type="match status" value="2"/>
</dbReference>
<dbReference type="Gene3D" id="3.40.50.300">
    <property type="entry name" value="P-loop containing nucleotide triphosphate hydrolases"/>
    <property type="match status" value="1"/>
</dbReference>
<dbReference type="PROSITE" id="PS51194">
    <property type="entry name" value="HELICASE_CTER"/>
    <property type="match status" value="1"/>
</dbReference>
<dbReference type="CDD" id="cd18011">
    <property type="entry name" value="DEXDc_RapA"/>
    <property type="match status" value="1"/>
</dbReference>
<reference evidence="7 8" key="1">
    <citation type="submission" date="2023-10" db="EMBL/GenBank/DDBJ databases">
        <title>Screening of Alkalihalobacillus lindianensis BZ-TG-R113 and Its Alleviation of Salt Stress on Rapeseed Growth.</title>
        <authorList>
            <person name="Zhao B."/>
            <person name="Guo T."/>
        </authorList>
    </citation>
    <scope>NUCLEOTIDE SEQUENCE [LARGE SCALE GENOMIC DNA]</scope>
    <source>
        <strain evidence="7 8">BZ-TG-R113</strain>
    </source>
</reference>
<dbReference type="SMART" id="SM00487">
    <property type="entry name" value="DEXDc"/>
    <property type="match status" value="1"/>
</dbReference>
<dbReference type="InterPro" id="IPR000330">
    <property type="entry name" value="SNF2_N"/>
</dbReference>
<dbReference type="RefSeq" id="WP_317122305.1">
    <property type="nucleotide sequence ID" value="NZ_JAWJBA010000003.1"/>
</dbReference>
<dbReference type="PROSITE" id="PS51192">
    <property type="entry name" value="HELICASE_ATP_BIND_1"/>
    <property type="match status" value="1"/>
</dbReference>